<dbReference type="AlphaFoldDB" id="A0A436ZXN9"/>
<dbReference type="OrthoDB" id="5385055at2759"/>
<evidence type="ECO:0000313" key="2">
    <source>
        <dbReference type="EMBL" id="RVD83720.1"/>
    </source>
</evidence>
<evidence type="ECO:0000256" key="1">
    <source>
        <dbReference type="SAM" id="MobiDB-lite"/>
    </source>
</evidence>
<comment type="caution">
    <text evidence="2">The sequence shown here is derived from an EMBL/GenBank/DDBJ whole genome shotgun (WGS) entry which is preliminary data.</text>
</comment>
<dbReference type="EMBL" id="SAEB01000007">
    <property type="protein sequence ID" value="RVD83720.1"/>
    <property type="molecule type" value="Genomic_DNA"/>
</dbReference>
<gene>
    <name evidence="2" type="ORF">DFL_005499</name>
</gene>
<accession>A0A436ZXN9</accession>
<protein>
    <submittedName>
        <fullName evidence="2">Uncharacterized protein</fullName>
    </submittedName>
</protein>
<organism evidence="2 3">
    <name type="scientific">Arthrobotrys flagrans</name>
    <name type="common">Nematode-trapping fungus</name>
    <name type="synonym">Trichothecium flagrans</name>
    <dbReference type="NCBI Taxonomy" id="97331"/>
    <lineage>
        <taxon>Eukaryota</taxon>
        <taxon>Fungi</taxon>
        <taxon>Dikarya</taxon>
        <taxon>Ascomycota</taxon>
        <taxon>Pezizomycotina</taxon>
        <taxon>Orbiliomycetes</taxon>
        <taxon>Orbiliales</taxon>
        <taxon>Orbiliaceae</taxon>
        <taxon>Arthrobotrys</taxon>
    </lineage>
</organism>
<dbReference type="GeneID" id="93587810"/>
<feature type="region of interest" description="Disordered" evidence="1">
    <location>
        <begin position="1"/>
        <end position="25"/>
    </location>
</feature>
<dbReference type="Proteomes" id="UP000283090">
    <property type="component" value="Unassembled WGS sequence"/>
</dbReference>
<sequence length="244" mass="27409">MQLLEVPTGEPSNFPSDSHLPDSPWLTTAPSETDAPVKLVSHITLYKVTTIEYTSVTKVSLGMPVETPTDTLRTTLLQALRRVTNPRTQFPYLSIDPTETLRSALILRCYFHISQGLSDHTLEEISLLPPFLPDKASVNSNLALESWSSWIPLPRVSPSFCDPFTLLLSGILDQRMYFSYLSPAVDDTGRELDAFIHEYYGAHEGCEKGYYCLYDNCVYNMGPVAVCREGFKRHLRGYHGVEGL</sequence>
<dbReference type="VEuPathDB" id="FungiDB:DFL_005499"/>
<name>A0A436ZXN9_ARTFL</name>
<reference evidence="2 3" key="1">
    <citation type="submission" date="2019-01" db="EMBL/GenBank/DDBJ databases">
        <title>Intercellular communication is required for trap formation in the nematode-trapping fungus Duddingtonia flagrans.</title>
        <authorList>
            <person name="Youssar L."/>
            <person name="Wernet V."/>
            <person name="Hensel N."/>
            <person name="Hildebrandt H.-G."/>
            <person name="Fischer R."/>
        </authorList>
    </citation>
    <scope>NUCLEOTIDE SEQUENCE [LARGE SCALE GENOMIC DNA]</scope>
    <source>
        <strain evidence="2 3">CBS H-5679</strain>
    </source>
</reference>
<evidence type="ECO:0000313" key="3">
    <source>
        <dbReference type="Proteomes" id="UP000283090"/>
    </source>
</evidence>
<keyword evidence="3" id="KW-1185">Reference proteome</keyword>
<proteinExistence type="predicted"/>
<dbReference type="RefSeq" id="XP_067489264.1">
    <property type="nucleotide sequence ID" value="XM_067634766.1"/>
</dbReference>